<name>A0A382TUL1_9ZZZZ</name>
<accession>A0A382TUL1</accession>
<sequence>MIRRRSSNLTRYGLVDFGDPIFSSLFVGFDRLFENMAQLSAGSKSLPSYPPFNVVQDGNQ</sequence>
<reference evidence="1" key="1">
    <citation type="submission" date="2018-05" db="EMBL/GenBank/DDBJ databases">
        <authorList>
            <person name="Lanie J.A."/>
            <person name="Ng W.-L."/>
            <person name="Kazmierczak K.M."/>
            <person name="Andrzejewski T.M."/>
            <person name="Davidsen T.M."/>
            <person name="Wayne K.J."/>
            <person name="Tettelin H."/>
            <person name="Glass J.I."/>
            <person name="Rusch D."/>
            <person name="Podicherti R."/>
            <person name="Tsui H.-C.T."/>
            <person name="Winkler M.E."/>
        </authorList>
    </citation>
    <scope>NUCLEOTIDE SEQUENCE</scope>
</reference>
<protein>
    <submittedName>
        <fullName evidence="1">Uncharacterized protein</fullName>
    </submittedName>
</protein>
<organism evidence="1">
    <name type="scientific">marine metagenome</name>
    <dbReference type="NCBI Taxonomy" id="408172"/>
    <lineage>
        <taxon>unclassified sequences</taxon>
        <taxon>metagenomes</taxon>
        <taxon>ecological metagenomes</taxon>
    </lineage>
</organism>
<gene>
    <name evidence="1" type="ORF">METZ01_LOCUS378598</name>
</gene>
<dbReference type="EMBL" id="UINC01139291">
    <property type="protein sequence ID" value="SVD25744.1"/>
    <property type="molecule type" value="Genomic_DNA"/>
</dbReference>
<proteinExistence type="predicted"/>
<dbReference type="AlphaFoldDB" id="A0A382TUL1"/>
<evidence type="ECO:0000313" key="1">
    <source>
        <dbReference type="EMBL" id="SVD25744.1"/>
    </source>
</evidence>
<feature type="non-terminal residue" evidence="1">
    <location>
        <position position="60"/>
    </location>
</feature>